<dbReference type="FunFam" id="2.60.40.10:FF:001129">
    <property type="entry name" value="Immunoglobulin heavy constant gamma 1"/>
    <property type="match status" value="1"/>
</dbReference>
<comment type="caution">
    <text evidence="4">The sequence shown here is derived from an EMBL/GenBank/DDBJ whole genome shotgun (WGS) entry which is preliminary data.</text>
</comment>
<gene>
    <name evidence="4" type="ORF">U0070_003675</name>
</gene>
<feature type="domain" description="Ig-like" evidence="3">
    <location>
        <begin position="7"/>
        <end position="99"/>
    </location>
</feature>
<dbReference type="SMART" id="SM00407">
    <property type="entry name" value="IGc1"/>
    <property type="match status" value="2"/>
</dbReference>
<accession>A0AAW0H435</accession>
<dbReference type="InterPro" id="IPR013783">
    <property type="entry name" value="Ig-like_fold"/>
</dbReference>
<keyword evidence="2" id="KW-0472">Membrane</keyword>
<keyword evidence="5" id="KW-1185">Reference proteome</keyword>
<protein>
    <recommendedName>
        <fullName evidence="3">Ig-like domain-containing protein</fullName>
    </recommendedName>
</protein>
<evidence type="ECO:0000313" key="4">
    <source>
        <dbReference type="EMBL" id="KAK7797200.1"/>
    </source>
</evidence>
<dbReference type="InterPro" id="IPR050380">
    <property type="entry name" value="Immune_Resp_Modulators"/>
</dbReference>
<dbReference type="InterPro" id="IPR003006">
    <property type="entry name" value="Ig/MHC_CS"/>
</dbReference>
<evidence type="ECO:0000256" key="1">
    <source>
        <dbReference type="ARBA" id="ARBA00023319"/>
    </source>
</evidence>
<dbReference type="SUPFAM" id="SSF48726">
    <property type="entry name" value="Immunoglobulin"/>
    <property type="match status" value="3"/>
</dbReference>
<dbReference type="PROSITE" id="PS50835">
    <property type="entry name" value="IG_LIKE"/>
    <property type="match status" value="3"/>
</dbReference>
<evidence type="ECO:0000259" key="3">
    <source>
        <dbReference type="PROSITE" id="PS50835"/>
    </source>
</evidence>
<evidence type="ECO:0000256" key="2">
    <source>
        <dbReference type="SAM" id="Phobius"/>
    </source>
</evidence>
<feature type="domain" description="Ig-like" evidence="3">
    <location>
        <begin position="221"/>
        <end position="317"/>
    </location>
</feature>
<dbReference type="EMBL" id="JBBHLL010000880">
    <property type="protein sequence ID" value="KAK7797200.1"/>
    <property type="molecule type" value="Genomic_DNA"/>
</dbReference>
<dbReference type="AlphaFoldDB" id="A0AAW0H435"/>
<name>A0AAW0H435_MYOGA</name>
<feature type="domain" description="Ig-like" evidence="3">
    <location>
        <begin position="113"/>
        <end position="212"/>
    </location>
</feature>
<dbReference type="Proteomes" id="UP001488838">
    <property type="component" value="Unassembled WGS sequence"/>
</dbReference>
<dbReference type="CDD" id="cd21817">
    <property type="entry name" value="IgC1_CH1_IgEG"/>
    <property type="match status" value="1"/>
</dbReference>
<dbReference type="CDD" id="cd05768">
    <property type="entry name" value="IgC1_CH3_IgAGD_CH4_IgAEM"/>
    <property type="match status" value="1"/>
</dbReference>
<keyword evidence="2" id="KW-1133">Transmembrane helix</keyword>
<proteinExistence type="predicted"/>
<dbReference type="InterPro" id="IPR003597">
    <property type="entry name" value="Ig_C1-set"/>
</dbReference>
<dbReference type="InterPro" id="IPR036179">
    <property type="entry name" value="Ig-like_dom_sf"/>
</dbReference>
<dbReference type="PANTHER" id="PTHR23411">
    <property type="entry name" value="TAPASIN"/>
    <property type="match status" value="1"/>
</dbReference>
<dbReference type="InterPro" id="IPR007110">
    <property type="entry name" value="Ig-like_dom"/>
</dbReference>
<feature type="transmembrane region" description="Helical" evidence="2">
    <location>
        <begin position="338"/>
        <end position="363"/>
    </location>
</feature>
<dbReference type="Pfam" id="PF07654">
    <property type="entry name" value="C1-set"/>
    <property type="match status" value="3"/>
</dbReference>
<sequence>MISTTAPSVYPLAPGCGGTTGSTVTLGCLVKGYFPEPATVTWNSGSLTSGVRTFPAVLRSGLYSLSSSVTVPSSMWPSKTVICNVAHPASSTKVDKKIESFIPPTPCPNVGGPSVFIYPPKPKETLMITLTPKVTCVVVDVSEEEPNVEFKWFVNNVEVYTAQTESPEELSNGTLRVVSVLPIQHNDWLSGKKFKCKVNNKGLPGPTERTISKPQGQPRVPQVYAIPPPREQMSKRKVSLTCMITDFFPEAISVEWERSGVLEQNYKNTPPILDSDGSYFLYSKLTVDTSSWLQGETFTCSVVHEALHNHHTQKNLSRTPELELDESCPEAQDGELDGLWTTISIFITLFLLSVCYSATVTLFKVKWIVSSVVEVKQTVGRDYRNMIGQGA</sequence>
<keyword evidence="2" id="KW-0812">Transmembrane</keyword>
<dbReference type="PROSITE" id="PS00290">
    <property type="entry name" value="IG_MHC"/>
    <property type="match status" value="1"/>
</dbReference>
<evidence type="ECO:0000313" key="5">
    <source>
        <dbReference type="Proteomes" id="UP001488838"/>
    </source>
</evidence>
<dbReference type="FunFam" id="2.60.40.10:FF:000463">
    <property type="entry name" value="Immunoglobulin heavy constant gamma 1"/>
    <property type="match status" value="1"/>
</dbReference>
<dbReference type="Gene3D" id="2.60.40.10">
    <property type="entry name" value="Immunoglobulins"/>
    <property type="match status" value="3"/>
</dbReference>
<organism evidence="4 5">
    <name type="scientific">Myodes glareolus</name>
    <name type="common">Bank vole</name>
    <name type="synonym">Clethrionomys glareolus</name>
    <dbReference type="NCBI Taxonomy" id="447135"/>
    <lineage>
        <taxon>Eukaryota</taxon>
        <taxon>Metazoa</taxon>
        <taxon>Chordata</taxon>
        <taxon>Craniata</taxon>
        <taxon>Vertebrata</taxon>
        <taxon>Euteleostomi</taxon>
        <taxon>Mammalia</taxon>
        <taxon>Eutheria</taxon>
        <taxon>Euarchontoglires</taxon>
        <taxon>Glires</taxon>
        <taxon>Rodentia</taxon>
        <taxon>Myomorpha</taxon>
        <taxon>Muroidea</taxon>
        <taxon>Cricetidae</taxon>
        <taxon>Arvicolinae</taxon>
        <taxon>Myodes</taxon>
    </lineage>
</organism>
<keyword evidence="1" id="KW-0393">Immunoglobulin domain</keyword>
<dbReference type="FunFam" id="2.60.40.10:FF:001739">
    <property type="entry name" value="Ig gamma-2A chain C region"/>
    <property type="match status" value="1"/>
</dbReference>
<reference evidence="4 5" key="1">
    <citation type="journal article" date="2023" name="bioRxiv">
        <title>Conserved and derived expression patterns and positive selection on dental genes reveal complex evolutionary context of ever-growing rodent molars.</title>
        <authorList>
            <person name="Calamari Z.T."/>
            <person name="Song A."/>
            <person name="Cohen E."/>
            <person name="Akter M."/>
            <person name="Roy R.D."/>
            <person name="Hallikas O."/>
            <person name="Christensen M.M."/>
            <person name="Li P."/>
            <person name="Marangoni P."/>
            <person name="Jernvall J."/>
            <person name="Klein O.D."/>
        </authorList>
    </citation>
    <scope>NUCLEOTIDE SEQUENCE [LARGE SCALE GENOMIC DNA]</scope>
    <source>
        <strain evidence="4">V071</strain>
    </source>
</reference>